<dbReference type="PANTHER" id="PTHR43132:SF6">
    <property type="entry name" value="HTH-TYPE TRANSCRIPTIONAL REPRESSOR CZRA"/>
    <property type="match status" value="1"/>
</dbReference>
<dbReference type="KEGG" id="amur:ADH66_19115"/>
<dbReference type="SMART" id="SM00418">
    <property type="entry name" value="HTH_ARSR"/>
    <property type="match status" value="1"/>
</dbReference>
<keyword evidence="1" id="KW-0805">Transcription regulation</keyword>
<dbReference type="InterPro" id="IPR051011">
    <property type="entry name" value="Metal_resp_trans_reg"/>
</dbReference>
<proteinExistence type="predicted"/>
<reference evidence="6 8" key="3">
    <citation type="submission" date="2020-11" db="EMBL/GenBank/DDBJ databases">
        <title>Closed and high quality bacterial genomes of the OMM12 community.</title>
        <authorList>
            <person name="Marbouty M."/>
            <person name="Lamy-Besnier Q."/>
            <person name="Debarbieux L."/>
            <person name="Koszul R."/>
        </authorList>
    </citation>
    <scope>NUCLEOTIDE SEQUENCE [LARGE SCALE GENOMIC DNA]</scope>
    <source>
        <strain evidence="6 8">KB18</strain>
    </source>
</reference>
<dbReference type="Proteomes" id="UP000196710">
    <property type="component" value="Chromosome"/>
</dbReference>
<dbReference type="InterPro" id="IPR011991">
    <property type="entry name" value="ArsR-like_HTH"/>
</dbReference>
<dbReference type="Proteomes" id="UP000596035">
    <property type="component" value="Chromosome"/>
</dbReference>
<dbReference type="AlphaFoldDB" id="A0A1Z2XWK5"/>
<accession>A0A1Z2XWK5</accession>
<dbReference type="InterPro" id="IPR036388">
    <property type="entry name" value="WH-like_DNA-bd_sf"/>
</dbReference>
<reference evidence="5" key="1">
    <citation type="journal article" date="2017" name="Genome Announc.">
        <title>High-Quality Whole-Genome Sequences of the Oligo-Mouse-Microbiota Bacterial Community.</title>
        <authorList>
            <person name="Garzetti D."/>
            <person name="Brugiroux S."/>
            <person name="Bunk B."/>
            <person name="Pukall R."/>
            <person name="McCoy K.D."/>
            <person name="Macpherson A.J."/>
            <person name="Stecher B."/>
        </authorList>
    </citation>
    <scope>NUCLEOTIDE SEQUENCE</scope>
    <source>
        <strain evidence="5">KB18</strain>
    </source>
</reference>
<keyword evidence="2" id="KW-0238">DNA-binding</keyword>
<protein>
    <submittedName>
        <fullName evidence="5 6">Transcriptional regulator</fullName>
    </submittedName>
</protein>
<organism evidence="6 8">
    <name type="scientific">Acutalibacter muris</name>
    <dbReference type="NCBI Taxonomy" id="1796620"/>
    <lineage>
        <taxon>Bacteria</taxon>
        <taxon>Bacillati</taxon>
        <taxon>Bacillota</taxon>
        <taxon>Clostridia</taxon>
        <taxon>Eubacteriales</taxon>
        <taxon>Acutalibacteraceae</taxon>
        <taxon>Acutalibacter</taxon>
    </lineage>
</organism>
<dbReference type="EMBL" id="CP065321">
    <property type="protein sequence ID" value="QQR31862.1"/>
    <property type="molecule type" value="Genomic_DNA"/>
</dbReference>
<evidence type="ECO:0000313" key="8">
    <source>
        <dbReference type="Proteomes" id="UP000596035"/>
    </source>
</evidence>
<dbReference type="PRINTS" id="PR00778">
    <property type="entry name" value="HTHARSR"/>
</dbReference>
<dbReference type="InterPro" id="IPR036390">
    <property type="entry name" value="WH_DNA-bd_sf"/>
</dbReference>
<dbReference type="RefSeq" id="WP_066537509.1">
    <property type="nucleotide sequence ID" value="NZ_CP021422.1"/>
</dbReference>
<dbReference type="PANTHER" id="PTHR43132">
    <property type="entry name" value="ARSENICAL RESISTANCE OPERON REPRESSOR ARSR-RELATED"/>
    <property type="match status" value="1"/>
</dbReference>
<dbReference type="EMBL" id="CP021422">
    <property type="protein sequence ID" value="ASB42838.1"/>
    <property type="molecule type" value="Genomic_DNA"/>
</dbReference>
<dbReference type="SUPFAM" id="SSF46785">
    <property type="entry name" value="Winged helix' DNA-binding domain"/>
    <property type="match status" value="1"/>
</dbReference>
<evidence type="ECO:0000256" key="3">
    <source>
        <dbReference type="ARBA" id="ARBA00023163"/>
    </source>
</evidence>
<name>A0A1Z2XWK5_9FIRM</name>
<dbReference type="PROSITE" id="PS50987">
    <property type="entry name" value="HTH_ARSR_2"/>
    <property type="match status" value="1"/>
</dbReference>
<dbReference type="Gene3D" id="1.10.10.10">
    <property type="entry name" value="Winged helix-like DNA-binding domain superfamily/Winged helix DNA-binding domain"/>
    <property type="match status" value="1"/>
</dbReference>
<dbReference type="GO" id="GO:0003677">
    <property type="term" value="F:DNA binding"/>
    <property type="evidence" value="ECO:0007669"/>
    <property type="project" value="UniProtKB-KW"/>
</dbReference>
<dbReference type="NCBIfam" id="NF033788">
    <property type="entry name" value="HTH_metalloreg"/>
    <property type="match status" value="1"/>
</dbReference>
<evidence type="ECO:0000313" key="6">
    <source>
        <dbReference type="EMBL" id="QQR31862.1"/>
    </source>
</evidence>
<dbReference type="Pfam" id="PF01022">
    <property type="entry name" value="HTH_5"/>
    <property type="match status" value="1"/>
</dbReference>
<sequence>MNKGNTILTPDAKELDTLSELHKALGDYTRIRILWLLMKREWCVSELAGEMKMTESAISHQLRILRSARLVIGHKAGKNVFYSLADEHVRWILKKTYDHISEQ</sequence>
<evidence type="ECO:0000313" key="5">
    <source>
        <dbReference type="EMBL" id="ASB42838.1"/>
    </source>
</evidence>
<keyword evidence="7" id="KW-1185">Reference proteome</keyword>
<evidence type="ECO:0000259" key="4">
    <source>
        <dbReference type="PROSITE" id="PS50987"/>
    </source>
</evidence>
<keyword evidence="3" id="KW-0804">Transcription</keyword>
<dbReference type="GO" id="GO:0003700">
    <property type="term" value="F:DNA-binding transcription factor activity"/>
    <property type="evidence" value="ECO:0007669"/>
    <property type="project" value="InterPro"/>
</dbReference>
<feature type="domain" description="HTH arsR-type" evidence="4">
    <location>
        <begin position="10"/>
        <end position="103"/>
    </location>
</feature>
<evidence type="ECO:0000256" key="1">
    <source>
        <dbReference type="ARBA" id="ARBA00023015"/>
    </source>
</evidence>
<evidence type="ECO:0000256" key="2">
    <source>
        <dbReference type="ARBA" id="ARBA00023125"/>
    </source>
</evidence>
<dbReference type="CDD" id="cd00090">
    <property type="entry name" value="HTH_ARSR"/>
    <property type="match status" value="1"/>
</dbReference>
<reference evidence="7" key="2">
    <citation type="submission" date="2017-05" db="EMBL/GenBank/DDBJ databases">
        <title>Improved OligoMM genomes.</title>
        <authorList>
            <person name="Garzetti D."/>
        </authorList>
    </citation>
    <scope>NUCLEOTIDE SEQUENCE [LARGE SCALE GENOMIC DNA]</scope>
    <source>
        <strain evidence="7">KB18</strain>
    </source>
</reference>
<gene>
    <name evidence="5" type="ORF">ADH66_19115</name>
    <name evidence="6" type="ORF">I5Q82_09545</name>
</gene>
<dbReference type="InterPro" id="IPR001845">
    <property type="entry name" value="HTH_ArsR_DNA-bd_dom"/>
</dbReference>
<evidence type="ECO:0000313" key="7">
    <source>
        <dbReference type="Proteomes" id="UP000196710"/>
    </source>
</evidence>